<dbReference type="Proteomes" id="UP000031843">
    <property type="component" value="Chromosome main"/>
</dbReference>
<evidence type="ECO:0000259" key="2">
    <source>
        <dbReference type="Pfam" id="PF13719"/>
    </source>
</evidence>
<feature type="region of interest" description="Disordered" evidence="1">
    <location>
        <begin position="321"/>
        <end position="342"/>
    </location>
</feature>
<feature type="region of interest" description="Disordered" evidence="1">
    <location>
        <begin position="51"/>
        <end position="119"/>
    </location>
</feature>
<keyword evidence="4" id="KW-1185">Reference proteome</keyword>
<reference evidence="3 4" key="1">
    <citation type="journal article" date="2015" name="Genome Announc.">
        <title>Complete Genome Sequence of Cupriavidus basilensis 4G11, Isolated from the Oak Ridge Field Research Center Site.</title>
        <authorList>
            <person name="Ray J."/>
            <person name="Waters R.J."/>
            <person name="Skerker J.M."/>
            <person name="Kuehl J.V."/>
            <person name="Price M.N."/>
            <person name="Huang J."/>
            <person name="Chakraborty R."/>
            <person name="Arkin A.P."/>
            <person name="Deutschbauer A."/>
        </authorList>
    </citation>
    <scope>NUCLEOTIDE SEQUENCE [LARGE SCALE GENOMIC DNA]</scope>
    <source>
        <strain evidence="3">4G11</strain>
    </source>
</reference>
<name>A0A0C4YDX2_9BURK</name>
<dbReference type="RefSeq" id="WP_043349615.1">
    <property type="nucleotide sequence ID" value="NZ_CP010536.1"/>
</dbReference>
<dbReference type="Pfam" id="PF11906">
    <property type="entry name" value="DUF3426"/>
    <property type="match status" value="1"/>
</dbReference>
<feature type="compositionally biased region" description="Low complexity" evidence="1">
    <location>
        <begin position="261"/>
        <end position="294"/>
    </location>
</feature>
<dbReference type="Pfam" id="PF13719">
    <property type="entry name" value="Zn_ribbon_5"/>
    <property type="match status" value="1"/>
</dbReference>
<accession>A0A0C4YDX2</accession>
<feature type="compositionally biased region" description="Low complexity" evidence="1">
    <location>
        <begin position="69"/>
        <end position="81"/>
    </location>
</feature>
<feature type="region of interest" description="Disordered" evidence="1">
    <location>
        <begin position="213"/>
        <end position="294"/>
    </location>
</feature>
<feature type="compositionally biased region" description="Low complexity" evidence="1">
    <location>
        <begin position="213"/>
        <end position="236"/>
    </location>
</feature>
<dbReference type="STRING" id="68895.RR42_m3604"/>
<dbReference type="NCBIfam" id="TIGR02098">
    <property type="entry name" value="MJ0042_CXXC"/>
    <property type="match status" value="1"/>
</dbReference>
<dbReference type="InterPro" id="IPR021834">
    <property type="entry name" value="DUF3426"/>
</dbReference>
<feature type="domain" description="Zinc finger/thioredoxin putative" evidence="2">
    <location>
        <begin position="6"/>
        <end position="42"/>
    </location>
</feature>
<protein>
    <submittedName>
        <fullName evidence="3">Putative transmembrane protein</fullName>
    </submittedName>
</protein>
<evidence type="ECO:0000256" key="1">
    <source>
        <dbReference type="SAM" id="MobiDB-lite"/>
    </source>
</evidence>
<dbReference type="AlphaFoldDB" id="A0A0C4YDX2"/>
<dbReference type="EMBL" id="CP010536">
    <property type="protein sequence ID" value="AJG20970.1"/>
    <property type="molecule type" value="Genomic_DNA"/>
</dbReference>
<evidence type="ECO:0000313" key="4">
    <source>
        <dbReference type="Proteomes" id="UP000031843"/>
    </source>
</evidence>
<dbReference type="KEGG" id="cbw:RR42_m3604"/>
<keyword evidence="3" id="KW-0472">Membrane</keyword>
<proteinExistence type="predicted"/>
<feature type="compositionally biased region" description="Basic and acidic residues" evidence="1">
    <location>
        <begin position="321"/>
        <end position="331"/>
    </location>
</feature>
<feature type="compositionally biased region" description="Basic residues" evidence="1">
    <location>
        <begin position="93"/>
        <end position="105"/>
    </location>
</feature>
<gene>
    <name evidence="3" type="ORF">RR42_m3604</name>
</gene>
<organism evidence="3 4">
    <name type="scientific">Cupriavidus basilensis</name>
    <dbReference type="NCBI Taxonomy" id="68895"/>
    <lineage>
        <taxon>Bacteria</taxon>
        <taxon>Pseudomonadati</taxon>
        <taxon>Pseudomonadota</taxon>
        <taxon>Betaproteobacteria</taxon>
        <taxon>Burkholderiales</taxon>
        <taxon>Burkholderiaceae</taxon>
        <taxon>Cupriavidus</taxon>
    </lineage>
</organism>
<sequence length="517" mass="55095">MAAAKLVTRCPACRTAFRLVADQLRLRQGLVRCGQCDTVFDAREHLIELPAPEPAAGPGTIAQPGEDIAAPAPATPPAQEAPAEHAHEETHKAARAQRAPRKRAHAVAPPDTEAHPAEATAVPHEAPHFDTSAQHDADDSRPTAVPFDPGYDPGYDVPALDAPTVMLYQTQAEADEAVQASNHRAEPETGAADAHEDEPCAVFVPGIVESEEAGLSAAAEVEAEAGADAPQASEAPAPAPEAAPWPQLDPSTLGDGDATHTADIADTENATDTAEAAEAANEASATRAAANTEADAAAIPSASGYLRAEAQDDLPEIPEAASREQAERPWMRSDTPATPSFAPDFLRHARERDPGPARRKRMLQKLATGFLVIAGLLQGTYLARSQLSGRFPVLRPAFEAACAPLGCEVAPWRDIDALRIESSLLQKQDDESDAYLLAVTLRNQGRATVALPAIELVMTDLQDQLLLRRVLQPADYLESEQQAFARHGLRAGTELPVRVRFRSQQAAANYRVLIFYP</sequence>
<feature type="compositionally biased region" description="Low complexity" evidence="1">
    <location>
        <begin position="51"/>
        <end position="62"/>
    </location>
</feature>
<feature type="compositionally biased region" description="Basic and acidic residues" evidence="1">
    <location>
        <begin position="183"/>
        <end position="197"/>
    </location>
</feature>
<evidence type="ECO:0000313" key="3">
    <source>
        <dbReference type="EMBL" id="AJG20970.1"/>
    </source>
</evidence>
<dbReference type="InterPro" id="IPR011723">
    <property type="entry name" value="Znf/thioredoxin_put"/>
</dbReference>
<keyword evidence="3" id="KW-0812">Transmembrane</keyword>
<feature type="compositionally biased region" description="Basic and acidic residues" evidence="1">
    <location>
        <begin position="82"/>
        <end position="92"/>
    </location>
</feature>
<dbReference type="OrthoDB" id="5294582at2"/>
<feature type="region of interest" description="Disordered" evidence="1">
    <location>
        <begin position="175"/>
        <end position="197"/>
    </location>
</feature>